<protein>
    <submittedName>
        <fullName evidence="1">Glycosyltransferase involved in cell wall biosynthesis</fullName>
    </submittedName>
</protein>
<gene>
    <name evidence="1" type="ORF">F4554_004742</name>
</gene>
<accession>A0A852ZGQ5</accession>
<organism evidence="1 2">
    <name type="scientific">Actinopolymorpha rutila</name>
    <dbReference type="NCBI Taxonomy" id="446787"/>
    <lineage>
        <taxon>Bacteria</taxon>
        <taxon>Bacillati</taxon>
        <taxon>Actinomycetota</taxon>
        <taxon>Actinomycetes</taxon>
        <taxon>Propionibacteriales</taxon>
        <taxon>Actinopolymorphaceae</taxon>
        <taxon>Actinopolymorpha</taxon>
    </lineage>
</organism>
<keyword evidence="2" id="KW-1185">Reference proteome</keyword>
<sequence>MISIVIPAHDEAQVIGRLLAGLLRDESSRA</sequence>
<dbReference type="AlphaFoldDB" id="A0A852ZGQ5"/>
<dbReference type="GO" id="GO:0016740">
    <property type="term" value="F:transferase activity"/>
    <property type="evidence" value="ECO:0007669"/>
    <property type="project" value="UniProtKB-KW"/>
</dbReference>
<proteinExistence type="predicted"/>
<name>A0A852ZGQ5_9ACTN</name>
<reference evidence="1 2" key="1">
    <citation type="submission" date="2020-07" db="EMBL/GenBank/DDBJ databases">
        <title>Sequencing the genomes of 1000 actinobacteria strains.</title>
        <authorList>
            <person name="Klenk H.-P."/>
        </authorList>
    </citation>
    <scope>NUCLEOTIDE SEQUENCE [LARGE SCALE GENOMIC DNA]</scope>
    <source>
        <strain evidence="1 2">DSM 18448</strain>
    </source>
</reference>
<dbReference type="Proteomes" id="UP000579605">
    <property type="component" value="Unassembled WGS sequence"/>
</dbReference>
<evidence type="ECO:0000313" key="1">
    <source>
        <dbReference type="EMBL" id="NYH92104.1"/>
    </source>
</evidence>
<dbReference type="EMBL" id="JACBZH010000001">
    <property type="protein sequence ID" value="NYH92104.1"/>
    <property type="molecule type" value="Genomic_DNA"/>
</dbReference>
<evidence type="ECO:0000313" key="2">
    <source>
        <dbReference type="Proteomes" id="UP000579605"/>
    </source>
</evidence>
<keyword evidence="1" id="KW-0808">Transferase</keyword>
<comment type="caution">
    <text evidence="1">The sequence shown here is derived from an EMBL/GenBank/DDBJ whole genome shotgun (WGS) entry which is preliminary data.</text>
</comment>